<evidence type="ECO:0000313" key="4">
    <source>
        <dbReference type="EMBL" id="KAJ5592287.1"/>
    </source>
</evidence>
<dbReference type="Pfam" id="PF01370">
    <property type="entry name" value="Epimerase"/>
    <property type="match status" value="1"/>
</dbReference>
<feature type="domain" description="NAD-dependent epimerase/dehydratase" evidence="3">
    <location>
        <begin position="4"/>
        <end position="244"/>
    </location>
</feature>
<proteinExistence type="inferred from homology"/>
<name>A0AAD6DTS2_9EURO</name>
<accession>A0AAD6DTS2</accession>
<dbReference type="Proteomes" id="UP001213799">
    <property type="component" value="Unassembled WGS sequence"/>
</dbReference>
<sequence>MSLVLITGATGFIGSQVVLQTLEAGYNVHLVVRRPEQSDKLRQIFSKYDERLSFVVLPDITVPGGFDEALQGVDYVIHVASPIAGKGELDLLTPAVKGTVSVLESAVKVPGIRKVVITASILSIIPLTPPADDAVVKEDNDFDFTFDAESPAALSPIGQYHASKIAAHKAVIDFVATKNPSFDVVTIHPVLVFGRSLIQETAEELSGSNGVLFQTLMSETPFGKQFLGVHISDVASAHVSALTKSGTSIKGVQPYLLSSQARPWREVHDFVKSQYSGLAIKLPRLDTLSYKVDTTKAQRELGIEFRGMEMQVADLLDQQLELRG</sequence>
<dbReference type="GO" id="GO:0016616">
    <property type="term" value="F:oxidoreductase activity, acting on the CH-OH group of donors, NAD or NADP as acceptor"/>
    <property type="evidence" value="ECO:0007669"/>
    <property type="project" value="TreeGrafter"/>
</dbReference>
<dbReference type="InterPro" id="IPR036291">
    <property type="entry name" value="NAD(P)-bd_dom_sf"/>
</dbReference>
<evidence type="ECO:0000259" key="3">
    <source>
        <dbReference type="Pfam" id="PF01370"/>
    </source>
</evidence>
<keyword evidence="1" id="KW-0560">Oxidoreductase</keyword>
<dbReference type="Gene3D" id="3.40.50.720">
    <property type="entry name" value="NAD(P)-binding Rossmann-like Domain"/>
    <property type="match status" value="1"/>
</dbReference>
<organism evidence="4 5">
    <name type="scientific">Penicillium hordei</name>
    <dbReference type="NCBI Taxonomy" id="40994"/>
    <lineage>
        <taxon>Eukaryota</taxon>
        <taxon>Fungi</taxon>
        <taxon>Dikarya</taxon>
        <taxon>Ascomycota</taxon>
        <taxon>Pezizomycotina</taxon>
        <taxon>Eurotiomycetes</taxon>
        <taxon>Eurotiomycetidae</taxon>
        <taxon>Eurotiales</taxon>
        <taxon>Aspergillaceae</taxon>
        <taxon>Penicillium</taxon>
    </lineage>
</organism>
<dbReference type="PANTHER" id="PTHR10366:SF812">
    <property type="entry name" value="VPS9 DOMAIN-CONTAINING PROTEIN"/>
    <property type="match status" value="1"/>
</dbReference>
<reference evidence="4" key="2">
    <citation type="submission" date="2023-01" db="EMBL/GenBank/DDBJ databases">
        <authorList>
            <person name="Petersen C."/>
        </authorList>
    </citation>
    <scope>NUCLEOTIDE SEQUENCE</scope>
    <source>
        <strain evidence="4">IBT 12815</strain>
    </source>
</reference>
<gene>
    <name evidence="4" type="ORF">N7537_009191</name>
</gene>
<comment type="similarity">
    <text evidence="2">Belongs to the NAD(P)-dependent epimerase/dehydratase family. Dihydroflavonol-4-reductase subfamily.</text>
</comment>
<comment type="caution">
    <text evidence="4">The sequence shown here is derived from an EMBL/GenBank/DDBJ whole genome shotgun (WGS) entry which is preliminary data.</text>
</comment>
<dbReference type="SUPFAM" id="SSF51735">
    <property type="entry name" value="NAD(P)-binding Rossmann-fold domains"/>
    <property type="match status" value="1"/>
</dbReference>
<dbReference type="EMBL" id="JAQJAE010000005">
    <property type="protein sequence ID" value="KAJ5592287.1"/>
    <property type="molecule type" value="Genomic_DNA"/>
</dbReference>
<dbReference type="AlphaFoldDB" id="A0AAD6DTS2"/>
<keyword evidence="5" id="KW-1185">Reference proteome</keyword>
<evidence type="ECO:0000313" key="5">
    <source>
        <dbReference type="Proteomes" id="UP001213799"/>
    </source>
</evidence>
<dbReference type="PANTHER" id="PTHR10366">
    <property type="entry name" value="NAD DEPENDENT EPIMERASE/DEHYDRATASE"/>
    <property type="match status" value="1"/>
</dbReference>
<dbReference type="InterPro" id="IPR050425">
    <property type="entry name" value="NAD(P)_dehydrat-like"/>
</dbReference>
<evidence type="ECO:0000256" key="2">
    <source>
        <dbReference type="ARBA" id="ARBA00023445"/>
    </source>
</evidence>
<protein>
    <submittedName>
        <fullName evidence="4">NAD-dependent epimerase/dehydratase</fullName>
    </submittedName>
</protein>
<dbReference type="RefSeq" id="XP_056748913.1">
    <property type="nucleotide sequence ID" value="XM_056900245.1"/>
</dbReference>
<dbReference type="GeneID" id="81590487"/>
<dbReference type="InterPro" id="IPR001509">
    <property type="entry name" value="Epimerase_deHydtase"/>
</dbReference>
<reference evidence="4" key="1">
    <citation type="journal article" date="2023" name="IMA Fungus">
        <title>Comparative genomic study of the Penicillium genus elucidates a diverse pangenome and 15 lateral gene transfer events.</title>
        <authorList>
            <person name="Petersen C."/>
            <person name="Sorensen T."/>
            <person name="Nielsen M.R."/>
            <person name="Sondergaard T.E."/>
            <person name="Sorensen J.L."/>
            <person name="Fitzpatrick D.A."/>
            <person name="Frisvad J.C."/>
            <person name="Nielsen K.L."/>
        </authorList>
    </citation>
    <scope>NUCLEOTIDE SEQUENCE</scope>
    <source>
        <strain evidence="4">IBT 12815</strain>
    </source>
</reference>
<evidence type="ECO:0000256" key="1">
    <source>
        <dbReference type="ARBA" id="ARBA00023002"/>
    </source>
</evidence>